<reference evidence="1" key="1">
    <citation type="submission" date="2021-06" db="EMBL/GenBank/DDBJ databases">
        <authorList>
            <person name="Hodson N. C."/>
            <person name="Mongue J. A."/>
            <person name="Jaron S. K."/>
        </authorList>
    </citation>
    <scope>NUCLEOTIDE SEQUENCE</scope>
</reference>
<comment type="caution">
    <text evidence="1">The sequence shown here is derived from an EMBL/GenBank/DDBJ whole genome shotgun (WGS) entry which is preliminary data.</text>
</comment>
<protein>
    <submittedName>
        <fullName evidence="1">Uncharacterized protein</fullName>
    </submittedName>
</protein>
<keyword evidence="2" id="KW-1185">Reference proteome</keyword>
<dbReference type="AlphaFoldDB" id="A0A8J2JV51"/>
<dbReference type="Proteomes" id="UP000708208">
    <property type="component" value="Unassembled WGS sequence"/>
</dbReference>
<organism evidence="1 2">
    <name type="scientific">Allacma fusca</name>
    <dbReference type="NCBI Taxonomy" id="39272"/>
    <lineage>
        <taxon>Eukaryota</taxon>
        <taxon>Metazoa</taxon>
        <taxon>Ecdysozoa</taxon>
        <taxon>Arthropoda</taxon>
        <taxon>Hexapoda</taxon>
        <taxon>Collembola</taxon>
        <taxon>Symphypleona</taxon>
        <taxon>Sminthuridae</taxon>
        <taxon>Allacma</taxon>
    </lineage>
</organism>
<evidence type="ECO:0000313" key="1">
    <source>
        <dbReference type="EMBL" id="CAG7725803.1"/>
    </source>
</evidence>
<feature type="non-terminal residue" evidence="1">
    <location>
        <position position="1"/>
    </location>
</feature>
<accession>A0A8J2JV51</accession>
<evidence type="ECO:0000313" key="2">
    <source>
        <dbReference type="Proteomes" id="UP000708208"/>
    </source>
</evidence>
<dbReference type="EMBL" id="CAJVCH010126988">
    <property type="protein sequence ID" value="CAG7725803.1"/>
    <property type="molecule type" value="Genomic_DNA"/>
</dbReference>
<name>A0A8J2JV51_9HEXA</name>
<gene>
    <name evidence="1" type="ORF">AFUS01_LOCUS14746</name>
</gene>
<sequence length="191" mass="21547">VMNWRILKSKMSEKLIVGALTLALLSTAMARSVNRTKEERAGGAFSHNGNSQGGVITVGQWIFSGANFPWHFNPFSGFSPPGQAPANSNQLVHETIIIAVKNTFCLCNHCKFVLSYNLSNAGLTDLFLRDNSLRNDPWDVDRIRDQWKAEWKYETTDLRDGKIVFTLGRLSYKTYPNILAKLMMTDLMNKT</sequence>
<proteinExistence type="predicted"/>